<accession>A0AAV4AAA8</accession>
<dbReference type="InterPro" id="IPR044609">
    <property type="entry name" value="FKBP2/11"/>
</dbReference>
<evidence type="ECO:0000256" key="5">
    <source>
        <dbReference type="PROSITE-ProRule" id="PRU00277"/>
    </source>
</evidence>
<feature type="transmembrane region" description="Helical" evidence="6">
    <location>
        <begin position="228"/>
        <end position="248"/>
    </location>
</feature>
<keyword evidence="4 5" id="KW-0413">Isomerase</keyword>
<dbReference type="GO" id="GO:0003755">
    <property type="term" value="F:peptidyl-prolyl cis-trans isomerase activity"/>
    <property type="evidence" value="ECO:0007669"/>
    <property type="project" value="UniProtKB-KW"/>
</dbReference>
<organism evidence="8 9">
    <name type="scientific">Plakobranchus ocellatus</name>
    <dbReference type="NCBI Taxonomy" id="259542"/>
    <lineage>
        <taxon>Eukaryota</taxon>
        <taxon>Metazoa</taxon>
        <taxon>Spiralia</taxon>
        <taxon>Lophotrochozoa</taxon>
        <taxon>Mollusca</taxon>
        <taxon>Gastropoda</taxon>
        <taxon>Heterobranchia</taxon>
        <taxon>Euthyneura</taxon>
        <taxon>Panpulmonata</taxon>
        <taxon>Sacoglossa</taxon>
        <taxon>Placobranchoidea</taxon>
        <taxon>Plakobranchidae</taxon>
        <taxon>Plakobranchus</taxon>
    </lineage>
</organism>
<keyword evidence="3 5" id="KW-0697">Rotamase</keyword>
<feature type="domain" description="PPIase FKBP-type" evidence="7">
    <location>
        <begin position="165"/>
        <end position="215"/>
    </location>
</feature>
<dbReference type="InterPro" id="IPR046357">
    <property type="entry name" value="PPIase_dom_sf"/>
</dbReference>
<keyword evidence="6" id="KW-0812">Transmembrane</keyword>
<keyword evidence="6" id="KW-1133">Transmembrane helix</keyword>
<comment type="catalytic activity">
    <reaction evidence="1 5">
        <text>[protein]-peptidylproline (omega=180) = [protein]-peptidylproline (omega=0)</text>
        <dbReference type="Rhea" id="RHEA:16237"/>
        <dbReference type="Rhea" id="RHEA-COMP:10747"/>
        <dbReference type="Rhea" id="RHEA-COMP:10748"/>
        <dbReference type="ChEBI" id="CHEBI:83833"/>
        <dbReference type="ChEBI" id="CHEBI:83834"/>
        <dbReference type="EC" id="5.2.1.8"/>
    </reaction>
</comment>
<dbReference type="PROSITE" id="PS50059">
    <property type="entry name" value="FKBP_PPIASE"/>
    <property type="match status" value="1"/>
</dbReference>
<keyword evidence="9" id="KW-1185">Reference proteome</keyword>
<dbReference type="GO" id="GO:0005783">
    <property type="term" value="C:endoplasmic reticulum"/>
    <property type="evidence" value="ECO:0007669"/>
    <property type="project" value="TreeGrafter"/>
</dbReference>
<name>A0AAV4AAA8_9GAST</name>
<evidence type="ECO:0000256" key="2">
    <source>
        <dbReference type="ARBA" id="ARBA00013194"/>
    </source>
</evidence>
<dbReference type="InterPro" id="IPR001179">
    <property type="entry name" value="PPIase_FKBP_dom"/>
</dbReference>
<evidence type="ECO:0000259" key="7">
    <source>
        <dbReference type="PROSITE" id="PS50059"/>
    </source>
</evidence>
<protein>
    <recommendedName>
        <fullName evidence="2 5">peptidylprolyl isomerase</fullName>
        <ecNumber evidence="2 5">5.2.1.8</ecNumber>
    </recommendedName>
</protein>
<dbReference type="Gene3D" id="3.10.50.40">
    <property type="match status" value="1"/>
</dbReference>
<evidence type="ECO:0000256" key="1">
    <source>
        <dbReference type="ARBA" id="ARBA00000971"/>
    </source>
</evidence>
<dbReference type="InterPro" id="IPR048365">
    <property type="entry name" value="TNP-like_RNaseH_N"/>
</dbReference>
<dbReference type="AlphaFoldDB" id="A0AAV4AAA8"/>
<dbReference type="SUPFAM" id="SSF54534">
    <property type="entry name" value="FKBP-like"/>
    <property type="match status" value="1"/>
</dbReference>
<evidence type="ECO:0000313" key="9">
    <source>
        <dbReference type="Proteomes" id="UP000735302"/>
    </source>
</evidence>
<evidence type="ECO:0000256" key="6">
    <source>
        <dbReference type="SAM" id="Phobius"/>
    </source>
</evidence>
<gene>
    <name evidence="8" type="ORF">PoB_003109900</name>
</gene>
<dbReference type="Pfam" id="PF00254">
    <property type="entry name" value="FKBP_C"/>
    <property type="match status" value="1"/>
</dbReference>
<evidence type="ECO:0000256" key="3">
    <source>
        <dbReference type="ARBA" id="ARBA00023110"/>
    </source>
</evidence>
<dbReference type="EMBL" id="BLXT01003739">
    <property type="protein sequence ID" value="GFO04594.1"/>
    <property type="molecule type" value="Genomic_DNA"/>
</dbReference>
<reference evidence="8 9" key="1">
    <citation type="journal article" date="2021" name="Elife">
        <title>Chloroplast acquisition without the gene transfer in kleptoplastic sea slugs, Plakobranchus ocellatus.</title>
        <authorList>
            <person name="Maeda T."/>
            <person name="Takahashi S."/>
            <person name="Yoshida T."/>
            <person name="Shimamura S."/>
            <person name="Takaki Y."/>
            <person name="Nagai Y."/>
            <person name="Toyoda A."/>
            <person name="Suzuki Y."/>
            <person name="Arimoto A."/>
            <person name="Ishii H."/>
            <person name="Satoh N."/>
            <person name="Nishiyama T."/>
            <person name="Hasebe M."/>
            <person name="Maruyama T."/>
            <person name="Minagawa J."/>
            <person name="Obokata J."/>
            <person name="Shigenobu S."/>
        </authorList>
    </citation>
    <scope>NUCLEOTIDE SEQUENCE [LARGE SCALE GENOMIC DNA]</scope>
</reference>
<dbReference type="PANTHER" id="PTHR45779">
    <property type="entry name" value="PEPTIDYLPROLYL ISOMERASE"/>
    <property type="match status" value="1"/>
</dbReference>
<dbReference type="Pfam" id="PF21787">
    <property type="entry name" value="TNP-like_RNaseH_N"/>
    <property type="match status" value="1"/>
</dbReference>
<dbReference type="PANTHER" id="PTHR45779:SF5">
    <property type="entry name" value="PEPTIDYLPROLYL ISOMERASE"/>
    <property type="match status" value="1"/>
</dbReference>
<comment type="caution">
    <text evidence="8">The sequence shown here is derived from an EMBL/GenBank/DDBJ whole genome shotgun (WGS) entry which is preliminary data.</text>
</comment>
<dbReference type="EC" id="5.2.1.8" evidence="2 5"/>
<keyword evidence="6" id="KW-0472">Membrane</keyword>
<proteinExistence type="predicted"/>
<evidence type="ECO:0000313" key="8">
    <source>
        <dbReference type="EMBL" id="GFO04594.1"/>
    </source>
</evidence>
<dbReference type="Proteomes" id="UP000735302">
    <property type="component" value="Unassembled WGS sequence"/>
</dbReference>
<evidence type="ECO:0000256" key="4">
    <source>
        <dbReference type="ARBA" id="ARBA00023235"/>
    </source>
</evidence>
<sequence>MEDFSSFEKTGQFALNNALVFMLRGLTKKWKQPIAYYLSSGPTKVHVLQHLVIESIWQARAVGLAPKIVIWDQGSSNRAVTQRLGEGTNCQEDVDFFLFSLEHILSHGAPSAIKSRLEQDVPRGIQPLLSEQNPISCLNVKEMNVLTYIGSYVANKMSQQFARAEGWEEGVSGMCQGEKRRLLVPPHLGYGEVGFPSKIPPNATLLFEITLVKLMKAGSESKLLLDHMIFWLQLVATPALGLAVFLWLQGRYRQEVGHAKEQRGTRKNKRR</sequence>